<feature type="compositionally biased region" description="Acidic residues" evidence="1">
    <location>
        <begin position="190"/>
        <end position="203"/>
    </location>
</feature>
<evidence type="ECO:0000256" key="1">
    <source>
        <dbReference type="SAM" id="MobiDB-lite"/>
    </source>
</evidence>
<reference evidence="2" key="1">
    <citation type="submission" date="2021-01" db="EMBL/GenBank/DDBJ databases">
        <authorList>
            <person name="Corre E."/>
            <person name="Pelletier E."/>
            <person name="Niang G."/>
            <person name="Scheremetjew M."/>
            <person name="Finn R."/>
            <person name="Kale V."/>
            <person name="Holt S."/>
            <person name="Cochrane G."/>
            <person name="Meng A."/>
            <person name="Brown T."/>
            <person name="Cohen L."/>
        </authorList>
    </citation>
    <scope>NUCLEOTIDE SEQUENCE</scope>
</reference>
<feature type="compositionally biased region" description="Basic and acidic residues" evidence="1">
    <location>
        <begin position="247"/>
        <end position="256"/>
    </location>
</feature>
<proteinExistence type="predicted"/>
<sequence length="256" mass="28197">MNFSILNDEKKILRRQVKEVERQKKIEARLQEVKEPAQVGNWADASDDEDEDAIIFRPVSDSESEKSDSDEDSPRNGSEAVRPDAASTVPKEAKSSERTAPSGQGKELEKPVAKPAPKKKEKKQNVPKEEEDLDGLFAEFNISVETETDTVSKKKKKKDKEREKEGEAKEEKPKVTAGADTLVAKGADAPVDDGALEDDDLPMDEASRQAALDALRKKQAGKGKKSTSDAQKHAAAEAKKRAANKKVVRDKSAYDR</sequence>
<feature type="region of interest" description="Disordered" evidence="1">
    <location>
        <begin position="28"/>
        <end position="256"/>
    </location>
</feature>
<feature type="compositionally biased region" description="Basic and acidic residues" evidence="1">
    <location>
        <begin position="160"/>
        <end position="174"/>
    </location>
</feature>
<name>A0A7S1AK63_NOCSC</name>
<dbReference type="AlphaFoldDB" id="A0A7S1AK63"/>
<protein>
    <submittedName>
        <fullName evidence="2">Uncharacterized protein</fullName>
    </submittedName>
</protein>
<organism evidence="2">
    <name type="scientific">Noctiluca scintillans</name>
    <name type="common">Sea sparkle</name>
    <name type="synonym">Red tide dinoflagellate</name>
    <dbReference type="NCBI Taxonomy" id="2966"/>
    <lineage>
        <taxon>Eukaryota</taxon>
        <taxon>Sar</taxon>
        <taxon>Alveolata</taxon>
        <taxon>Dinophyceae</taxon>
        <taxon>Noctilucales</taxon>
        <taxon>Noctilucaceae</taxon>
        <taxon>Noctiluca</taxon>
    </lineage>
</organism>
<gene>
    <name evidence="2" type="ORF">NSCI0253_LOCUS29851</name>
</gene>
<evidence type="ECO:0000313" key="2">
    <source>
        <dbReference type="EMBL" id="CAD8855499.1"/>
    </source>
</evidence>
<feature type="compositionally biased region" description="Basic and acidic residues" evidence="1">
    <location>
        <begin position="226"/>
        <end position="240"/>
    </location>
</feature>
<dbReference type="EMBL" id="HBFQ01042203">
    <property type="protein sequence ID" value="CAD8855499.1"/>
    <property type="molecule type" value="Transcribed_RNA"/>
</dbReference>
<accession>A0A7S1AK63</accession>